<dbReference type="EMBL" id="CAJHNJ030000035">
    <property type="protein sequence ID" value="CAG9128378.1"/>
    <property type="molecule type" value="Genomic_DNA"/>
</dbReference>
<gene>
    <name evidence="2" type="ORF">PLXY2_LOCUS9196</name>
</gene>
<evidence type="ECO:0000313" key="2">
    <source>
        <dbReference type="EMBL" id="CAG9128378.1"/>
    </source>
</evidence>
<protein>
    <submittedName>
        <fullName evidence="2">(diamondback moth) hypothetical protein</fullName>
    </submittedName>
</protein>
<evidence type="ECO:0000256" key="1">
    <source>
        <dbReference type="SAM" id="MobiDB-lite"/>
    </source>
</evidence>
<proteinExistence type="predicted"/>
<feature type="region of interest" description="Disordered" evidence="1">
    <location>
        <begin position="1"/>
        <end position="23"/>
    </location>
</feature>
<dbReference type="AlphaFoldDB" id="A0A8S4FIU6"/>
<dbReference type="Proteomes" id="UP000653454">
    <property type="component" value="Unassembled WGS sequence"/>
</dbReference>
<feature type="compositionally biased region" description="Basic and acidic residues" evidence="1">
    <location>
        <begin position="1"/>
        <end position="15"/>
    </location>
</feature>
<organism evidence="2 3">
    <name type="scientific">Plutella xylostella</name>
    <name type="common">Diamondback moth</name>
    <name type="synonym">Plutella maculipennis</name>
    <dbReference type="NCBI Taxonomy" id="51655"/>
    <lineage>
        <taxon>Eukaryota</taxon>
        <taxon>Metazoa</taxon>
        <taxon>Ecdysozoa</taxon>
        <taxon>Arthropoda</taxon>
        <taxon>Hexapoda</taxon>
        <taxon>Insecta</taxon>
        <taxon>Pterygota</taxon>
        <taxon>Neoptera</taxon>
        <taxon>Endopterygota</taxon>
        <taxon>Lepidoptera</taxon>
        <taxon>Glossata</taxon>
        <taxon>Ditrysia</taxon>
        <taxon>Yponomeutoidea</taxon>
        <taxon>Plutellidae</taxon>
        <taxon>Plutella</taxon>
    </lineage>
</organism>
<evidence type="ECO:0000313" key="3">
    <source>
        <dbReference type="Proteomes" id="UP000653454"/>
    </source>
</evidence>
<feature type="region of interest" description="Disordered" evidence="1">
    <location>
        <begin position="230"/>
        <end position="256"/>
    </location>
</feature>
<feature type="compositionally biased region" description="Polar residues" evidence="1">
    <location>
        <begin position="297"/>
        <end position="309"/>
    </location>
</feature>
<keyword evidence="3" id="KW-1185">Reference proteome</keyword>
<sequence>MSHDDTKKSFDDMEKSSPTSSAHLESILKGGPQLKTVVEPLLPTAQLFNIIPRFSEKTKNLNSFLNNCELVNRLSSPIQKQILLAHIISQLDGKAASFANTRIFTSVNDFVDEIRKAFSDPRSISEILLEIQQTKQKGGSIAEYIDKISSLRDELLASDSLINDQTGQLRSEYDKLILNNFLVGLEPNFYHRVRAFRPANTVEAFRYCKEEDRALKFYYNAHQSELRNSTSFSSSSRYQVQNKNRLNSGPTKQPLTSERFCSHCKINGHTIEYCRKKNNQPSTSNKFDNKTKKPINHLNSETEVGTEQTTSDEEEQYVLSLLEESEL</sequence>
<accession>A0A8S4FIU6</accession>
<comment type="caution">
    <text evidence="2">The sequence shown here is derived from an EMBL/GenBank/DDBJ whole genome shotgun (WGS) entry which is preliminary data.</text>
</comment>
<feature type="compositionally biased region" description="Polar residues" evidence="1">
    <location>
        <begin position="237"/>
        <end position="256"/>
    </location>
</feature>
<reference evidence="2" key="1">
    <citation type="submission" date="2020-11" db="EMBL/GenBank/DDBJ databases">
        <authorList>
            <person name="Whiteford S."/>
        </authorList>
    </citation>
    <scope>NUCLEOTIDE SEQUENCE</scope>
</reference>
<name>A0A8S4FIU6_PLUXY</name>
<feature type="region of interest" description="Disordered" evidence="1">
    <location>
        <begin position="277"/>
        <end position="315"/>
    </location>
</feature>